<reference evidence="3" key="1">
    <citation type="submission" date="2016-02" db="EMBL/GenBank/DDBJ databases">
        <title>Draft genome sequence of Microdochium bolleyi, a fungal endophyte of beachgrass.</title>
        <authorList>
            <consortium name="DOE Joint Genome Institute"/>
            <person name="David A.S."/>
            <person name="May G."/>
            <person name="Haridas S."/>
            <person name="Lim J."/>
            <person name="Wang M."/>
            <person name="Labutti K."/>
            <person name="Lipzen A."/>
            <person name="Barry K."/>
            <person name="Grigoriev I.V."/>
        </authorList>
    </citation>
    <scope>NUCLEOTIDE SEQUENCE [LARGE SCALE GENOMIC DNA]</scope>
    <source>
        <strain evidence="3">J235TASD1</strain>
    </source>
</reference>
<keyword evidence="3" id="KW-1185">Reference proteome</keyword>
<feature type="non-terminal residue" evidence="2">
    <location>
        <position position="150"/>
    </location>
</feature>
<evidence type="ECO:0000313" key="2">
    <source>
        <dbReference type="EMBL" id="KXJ87734.1"/>
    </source>
</evidence>
<gene>
    <name evidence="2" type="ORF">Micbo1qcDRAFT_167307</name>
</gene>
<sequence length="150" mass="16493">MYANKDCEKLLENWSRQVMCDACGLLTIKDSQCQGCLQQGGSSDNGIAGGQQQEIEDPAKHDSVSDMDTVHDARQPHSGILTTPGGPRFISHLQGIWAVRATAKARKDVSQPWVHTPRLRKIKAERQPRLATQNSAAMQSGMHHMGLATY</sequence>
<dbReference type="Proteomes" id="UP000070501">
    <property type="component" value="Unassembled WGS sequence"/>
</dbReference>
<organism evidence="2 3">
    <name type="scientific">Microdochium bolleyi</name>
    <dbReference type="NCBI Taxonomy" id="196109"/>
    <lineage>
        <taxon>Eukaryota</taxon>
        <taxon>Fungi</taxon>
        <taxon>Dikarya</taxon>
        <taxon>Ascomycota</taxon>
        <taxon>Pezizomycotina</taxon>
        <taxon>Sordariomycetes</taxon>
        <taxon>Xylariomycetidae</taxon>
        <taxon>Xylariales</taxon>
        <taxon>Microdochiaceae</taxon>
        <taxon>Microdochium</taxon>
    </lineage>
</organism>
<protein>
    <submittedName>
        <fullName evidence="2">Uncharacterized protein</fullName>
    </submittedName>
</protein>
<dbReference type="InParanoid" id="A0A136IRZ2"/>
<proteinExistence type="predicted"/>
<accession>A0A136IRZ2</accession>
<dbReference type="EMBL" id="KQ964261">
    <property type="protein sequence ID" value="KXJ87734.1"/>
    <property type="molecule type" value="Genomic_DNA"/>
</dbReference>
<dbReference type="AlphaFoldDB" id="A0A136IRZ2"/>
<feature type="region of interest" description="Disordered" evidence="1">
    <location>
        <begin position="44"/>
        <end position="65"/>
    </location>
</feature>
<evidence type="ECO:0000256" key="1">
    <source>
        <dbReference type="SAM" id="MobiDB-lite"/>
    </source>
</evidence>
<evidence type="ECO:0000313" key="3">
    <source>
        <dbReference type="Proteomes" id="UP000070501"/>
    </source>
</evidence>
<name>A0A136IRZ2_9PEZI</name>